<dbReference type="InterPro" id="IPR029063">
    <property type="entry name" value="SAM-dependent_MTases_sf"/>
</dbReference>
<keyword evidence="3 5" id="KW-0949">S-adenosyl-L-methionine</keyword>
<feature type="binding site" evidence="5">
    <location>
        <position position="259"/>
    </location>
    <ligand>
        <name>S-adenosyl-L-methionine</name>
        <dbReference type="ChEBI" id="CHEBI:59789"/>
    </ligand>
</feature>
<organism evidence="7">
    <name type="scientific">Hexamita inflata</name>
    <dbReference type="NCBI Taxonomy" id="28002"/>
    <lineage>
        <taxon>Eukaryota</taxon>
        <taxon>Metamonada</taxon>
        <taxon>Diplomonadida</taxon>
        <taxon>Hexamitidae</taxon>
        <taxon>Hexamitinae</taxon>
        <taxon>Hexamita</taxon>
    </lineage>
</organism>
<proteinExistence type="inferred from homology"/>
<keyword evidence="1 5" id="KW-0489">Methyltransferase</keyword>
<protein>
    <submittedName>
        <fullName evidence="7">tRNA/rRNA cytosine-C5-methylase</fullName>
    </submittedName>
    <submittedName>
        <fullName evidence="8">tRNA/rRNA_cytosine-C5-methylase</fullName>
    </submittedName>
</protein>
<evidence type="ECO:0000313" key="8">
    <source>
        <dbReference type="EMBL" id="CAL5986642.1"/>
    </source>
</evidence>
<dbReference type="PROSITE" id="PS51686">
    <property type="entry name" value="SAM_MT_RSMB_NOP"/>
    <property type="match status" value="1"/>
</dbReference>
<dbReference type="PANTHER" id="PTHR22807">
    <property type="entry name" value="NOP2 YEAST -RELATED NOL1/NOP2/FMU SUN DOMAIN-CONTAINING"/>
    <property type="match status" value="1"/>
</dbReference>
<comment type="caution">
    <text evidence="7">The sequence shown here is derived from an EMBL/GenBank/DDBJ whole genome shotgun (WGS) entry which is preliminary data.</text>
</comment>
<dbReference type="GO" id="GO:0003723">
    <property type="term" value="F:RNA binding"/>
    <property type="evidence" value="ECO:0007669"/>
    <property type="project" value="UniProtKB-UniRule"/>
</dbReference>
<evidence type="ECO:0000313" key="9">
    <source>
        <dbReference type="Proteomes" id="UP001642409"/>
    </source>
</evidence>
<dbReference type="GO" id="GO:0070475">
    <property type="term" value="P:rRNA base methylation"/>
    <property type="evidence" value="ECO:0007669"/>
    <property type="project" value="TreeGrafter"/>
</dbReference>
<sequence length="375" mass="42337">MPDIYKQAAESLFSFQNRVGGLKALCLAQNSSPSATYALSTAVMDNYENLKSIKGITCDNSMNYFHQIVLLHEFQTNGFPNKRLRLSKETRNTISFLKANVDLEPLKAMKPAAIFKPVANRYFRIFQKTNITEFAAALKELNITYTQTQFKNVVVLSELPPSAKLTQFGEFQSIGSCLPVLCFQSIVNKGTLLDLCAAPGSKSLQASESFTVTANELDKRRFNILKKRCEPQNITCINADAFDTIDRIRSNQFDLILLDPTCSSSGTYNQDKALALKLNVGKEKDLEKLVTFQKTILLKALTKGAERGIKYVSYSTCSINDEENEQVVEFVLEQNKKWKLVNVLEEWEVRGLRHKECVRCEEPGNGFFVAVFQRK</sequence>
<keyword evidence="4 5" id="KW-0694">RNA-binding</keyword>
<feature type="binding site" evidence="5">
    <location>
        <begin position="196"/>
        <end position="202"/>
    </location>
    <ligand>
        <name>S-adenosyl-L-methionine</name>
        <dbReference type="ChEBI" id="CHEBI:59789"/>
    </ligand>
</feature>
<comment type="similarity">
    <text evidence="5">Belongs to the class I-like SAM-binding methyltransferase superfamily. RsmB/NOP family.</text>
</comment>
<feature type="domain" description="SAM-dependent MTase RsmB/NOP-type" evidence="6">
    <location>
        <begin position="98"/>
        <end position="375"/>
    </location>
</feature>
<reference evidence="7" key="1">
    <citation type="submission" date="2023-06" db="EMBL/GenBank/DDBJ databases">
        <authorList>
            <person name="Kurt Z."/>
        </authorList>
    </citation>
    <scope>NUCLEOTIDE SEQUENCE</scope>
</reference>
<evidence type="ECO:0000313" key="7">
    <source>
        <dbReference type="EMBL" id="CAI9975479.1"/>
    </source>
</evidence>
<dbReference type="CDD" id="cd02440">
    <property type="entry name" value="AdoMet_MTases"/>
    <property type="match status" value="1"/>
</dbReference>
<keyword evidence="2 5" id="KW-0808">Transferase</keyword>
<dbReference type="PRINTS" id="PR02008">
    <property type="entry name" value="RCMTFAMILY"/>
</dbReference>
<feature type="active site" description="Nucleophile" evidence="5">
    <location>
        <position position="317"/>
    </location>
</feature>
<dbReference type="EMBL" id="CATOUU010001169">
    <property type="protein sequence ID" value="CAI9975479.1"/>
    <property type="molecule type" value="Genomic_DNA"/>
</dbReference>
<feature type="binding site" evidence="5">
    <location>
        <position position="243"/>
    </location>
    <ligand>
        <name>S-adenosyl-L-methionine</name>
        <dbReference type="ChEBI" id="CHEBI:59789"/>
    </ligand>
</feature>
<dbReference type="Proteomes" id="UP001642409">
    <property type="component" value="Unassembled WGS sequence"/>
</dbReference>
<dbReference type="SUPFAM" id="SSF53335">
    <property type="entry name" value="S-adenosyl-L-methionine-dependent methyltransferases"/>
    <property type="match status" value="1"/>
</dbReference>
<evidence type="ECO:0000259" key="6">
    <source>
        <dbReference type="PROSITE" id="PS51686"/>
    </source>
</evidence>
<evidence type="ECO:0000256" key="3">
    <source>
        <dbReference type="ARBA" id="ARBA00022691"/>
    </source>
</evidence>
<evidence type="ECO:0000256" key="2">
    <source>
        <dbReference type="ARBA" id="ARBA00022679"/>
    </source>
</evidence>
<evidence type="ECO:0000256" key="5">
    <source>
        <dbReference type="PROSITE-ProRule" id="PRU01023"/>
    </source>
</evidence>
<evidence type="ECO:0000256" key="1">
    <source>
        <dbReference type="ARBA" id="ARBA00022603"/>
    </source>
</evidence>
<dbReference type="InterPro" id="IPR001678">
    <property type="entry name" value="MeTrfase_RsmB-F_NOP2_dom"/>
</dbReference>
<feature type="binding site" evidence="5">
    <location>
        <position position="216"/>
    </location>
    <ligand>
        <name>S-adenosyl-L-methionine</name>
        <dbReference type="ChEBI" id="CHEBI:59789"/>
    </ligand>
</feature>
<dbReference type="GO" id="GO:0008173">
    <property type="term" value="F:RNA methyltransferase activity"/>
    <property type="evidence" value="ECO:0007669"/>
    <property type="project" value="InterPro"/>
</dbReference>
<reference evidence="8 9" key="2">
    <citation type="submission" date="2024-07" db="EMBL/GenBank/DDBJ databases">
        <authorList>
            <person name="Akdeniz Z."/>
        </authorList>
    </citation>
    <scope>NUCLEOTIDE SEQUENCE [LARGE SCALE GENOMIC DNA]</scope>
</reference>
<dbReference type="Pfam" id="PF01189">
    <property type="entry name" value="Methyltr_RsmB-F"/>
    <property type="match status" value="1"/>
</dbReference>
<accession>A0AA86RBQ0</accession>
<dbReference type="InterPro" id="IPR049560">
    <property type="entry name" value="MeTrfase_RsmB-F_NOP2_cat"/>
</dbReference>
<dbReference type="InterPro" id="IPR023267">
    <property type="entry name" value="RCMT"/>
</dbReference>
<dbReference type="GO" id="GO:0005730">
    <property type="term" value="C:nucleolus"/>
    <property type="evidence" value="ECO:0007669"/>
    <property type="project" value="TreeGrafter"/>
</dbReference>
<keyword evidence="9" id="KW-1185">Reference proteome</keyword>
<dbReference type="Gene3D" id="3.40.50.150">
    <property type="entry name" value="Vaccinia Virus protein VP39"/>
    <property type="match status" value="1"/>
</dbReference>
<dbReference type="PANTHER" id="PTHR22807:SF4">
    <property type="entry name" value="28S RRNA (CYTOSINE-C(5))-METHYLTRANSFERASE"/>
    <property type="match status" value="1"/>
</dbReference>
<dbReference type="EMBL" id="CAXDID020000020">
    <property type="protein sequence ID" value="CAL5986642.1"/>
    <property type="molecule type" value="Genomic_DNA"/>
</dbReference>
<evidence type="ECO:0000256" key="4">
    <source>
        <dbReference type="ARBA" id="ARBA00022884"/>
    </source>
</evidence>
<dbReference type="AlphaFoldDB" id="A0AA86RBQ0"/>
<gene>
    <name evidence="7" type="ORF">HINF_LOCUS63124</name>
    <name evidence="8" type="ORF">HINF_LOCUS9509</name>
</gene>
<name>A0AA86RBQ0_9EUKA</name>